<evidence type="ECO:0000256" key="2">
    <source>
        <dbReference type="ARBA" id="ARBA00022827"/>
    </source>
</evidence>
<proteinExistence type="predicted"/>
<dbReference type="SUPFAM" id="SSF55103">
    <property type="entry name" value="FAD-linked oxidases, C-terminal domain"/>
    <property type="match status" value="1"/>
</dbReference>
<name>A0ABT8YFK0_9HYPH</name>
<dbReference type="PROSITE" id="PS51387">
    <property type="entry name" value="FAD_PCMH"/>
    <property type="match status" value="1"/>
</dbReference>
<reference evidence="4" key="1">
    <citation type="journal article" date="2015" name="Int. J. Syst. Evol. Microbiol.">
        <title>Rhizobium alvei sp. nov., isolated from a freshwater river.</title>
        <authorList>
            <person name="Sheu S.Y."/>
            <person name="Huang H.W."/>
            <person name="Young C.C."/>
            <person name="Chen W.M."/>
        </authorList>
    </citation>
    <scope>NUCLEOTIDE SEQUENCE</scope>
    <source>
        <strain evidence="4">TNR-22</strain>
    </source>
</reference>
<dbReference type="InterPro" id="IPR016166">
    <property type="entry name" value="FAD-bd_PCMH"/>
</dbReference>
<dbReference type="RefSeq" id="WP_304374239.1">
    <property type="nucleotide sequence ID" value="NZ_JAUOZU010000001.1"/>
</dbReference>
<dbReference type="EMBL" id="JAUOZU010000001">
    <property type="protein sequence ID" value="MDO6962426.1"/>
    <property type="molecule type" value="Genomic_DNA"/>
</dbReference>
<feature type="domain" description="FAD-binding PCMH-type" evidence="3">
    <location>
        <begin position="1"/>
        <end position="179"/>
    </location>
</feature>
<sequence length="398" mass="42064">MIVPANENELVDCIRDAAANSRRLEVIGGGTRRDLGGIVQADETVSTRALSGIAAYNPAEMVMTARAGTPLAEIRSALAANRQHLAFEPGDWRALMGSEGEPTIGGIFAANLSGPRRMAAGAARDHLLGVRFVNGRGEVVNAGGRVMKNVTGLDLVKILAGSYGTLGIMSEVTFKVLPQPQTETTLVLSGLDDEAACRIMAAANASPSDVSGAAFLPESCSRLFVDGALPEGSAILLRLEGPDFSVAERAAKLAALIGALAPLTRLEPDLSSRLWQEIRDVHPFRADGRTRPVWRVSVAPTAGHQLLSGLRMQTGLNGYYDWQGGLLWLRMEAEPEADMLRAGIRHLGGGHATLVRASVANRQSVAVFEPEAPAVAALSARIRQTFDPAGILNPGRMG</sequence>
<evidence type="ECO:0000313" key="4">
    <source>
        <dbReference type="EMBL" id="MDO6962426.1"/>
    </source>
</evidence>
<dbReference type="Gene3D" id="3.30.465.10">
    <property type="match status" value="1"/>
</dbReference>
<dbReference type="NCBIfam" id="NF008439">
    <property type="entry name" value="PRK11282.1"/>
    <property type="match status" value="1"/>
</dbReference>
<evidence type="ECO:0000313" key="5">
    <source>
        <dbReference type="Proteomes" id="UP001174932"/>
    </source>
</evidence>
<keyword evidence="2" id="KW-0274">FAD</keyword>
<comment type="caution">
    <text evidence="4">The sequence shown here is derived from an EMBL/GenBank/DDBJ whole genome shotgun (WGS) entry which is preliminary data.</text>
</comment>
<evidence type="ECO:0000259" key="3">
    <source>
        <dbReference type="PROSITE" id="PS51387"/>
    </source>
</evidence>
<keyword evidence="4" id="KW-0560">Oxidoreductase</keyword>
<dbReference type="GO" id="GO:0019154">
    <property type="term" value="F:glycolate dehydrogenase activity"/>
    <property type="evidence" value="ECO:0007669"/>
    <property type="project" value="UniProtKB-EC"/>
</dbReference>
<dbReference type="InterPro" id="IPR016169">
    <property type="entry name" value="FAD-bd_PCMH_sub2"/>
</dbReference>
<dbReference type="InterPro" id="IPR036318">
    <property type="entry name" value="FAD-bd_PCMH-like_sf"/>
</dbReference>
<protein>
    <submittedName>
        <fullName evidence="4">Glycolate oxidase subunit GlcE</fullName>
        <ecNumber evidence="4">1.1.99.14</ecNumber>
    </submittedName>
</protein>
<reference evidence="4" key="2">
    <citation type="submission" date="2023-07" db="EMBL/GenBank/DDBJ databases">
        <authorList>
            <person name="Shen H."/>
        </authorList>
    </citation>
    <scope>NUCLEOTIDE SEQUENCE</scope>
    <source>
        <strain evidence="4">TNR-22</strain>
    </source>
</reference>
<organism evidence="4 5">
    <name type="scientific">Rhizobium alvei</name>
    <dbReference type="NCBI Taxonomy" id="1132659"/>
    <lineage>
        <taxon>Bacteria</taxon>
        <taxon>Pseudomonadati</taxon>
        <taxon>Pseudomonadota</taxon>
        <taxon>Alphaproteobacteria</taxon>
        <taxon>Hyphomicrobiales</taxon>
        <taxon>Rhizobiaceae</taxon>
        <taxon>Rhizobium/Agrobacterium group</taxon>
        <taxon>Rhizobium</taxon>
    </lineage>
</organism>
<dbReference type="EC" id="1.1.99.14" evidence="4"/>
<dbReference type="Pfam" id="PF01565">
    <property type="entry name" value="FAD_binding_4"/>
    <property type="match status" value="1"/>
</dbReference>
<keyword evidence="1" id="KW-0285">Flavoprotein</keyword>
<evidence type="ECO:0000256" key="1">
    <source>
        <dbReference type="ARBA" id="ARBA00022630"/>
    </source>
</evidence>
<dbReference type="InterPro" id="IPR006094">
    <property type="entry name" value="Oxid_FAD_bind_N"/>
</dbReference>
<dbReference type="InterPro" id="IPR016164">
    <property type="entry name" value="FAD-linked_Oxase-like_C"/>
</dbReference>
<accession>A0ABT8YFK0</accession>
<dbReference type="PANTHER" id="PTHR11748">
    <property type="entry name" value="D-LACTATE DEHYDROGENASE"/>
    <property type="match status" value="1"/>
</dbReference>
<gene>
    <name evidence="4" type="primary">glcE</name>
    <name evidence="4" type="ORF">Q4481_00575</name>
</gene>
<dbReference type="Proteomes" id="UP001174932">
    <property type="component" value="Unassembled WGS sequence"/>
</dbReference>
<keyword evidence="5" id="KW-1185">Reference proteome</keyword>
<dbReference type="PANTHER" id="PTHR11748:SF103">
    <property type="entry name" value="GLYCOLATE OXIDASE SUBUNIT GLCE"/>
    <property type="match status" value="1"/>
</dbReference>
<dbReference type="SUPFAM" id="SSF56176">
    <property type="entry name" value="FAD-binding/transporter-associated domain-like"/>
    <property type="match status" value="1"/>
</dbReference>